<dbReference type="Proteomes" id="UP000298663">
    <property type="component" value="Unassembled WGS sequence"/>
</dbReference>
<gene>
    <name evidence="1" type="ORF">L596_019970</name>
</gene>
<protein>
    <submittedName>
        <fullName evidence="1">Uncharacterized protein</fullName>
    </submittedName>
</protein>
<reference evidence="1 2" key="2">
    <citation type="journal article" date="2019" name="G3 (Bethesda)">
        <title>Hybrid Assembly of the Genome of the Entomopathogenic Nematode Steinernema carpocapsae Identifies the X-Chromosome.</title>
        <authorList>
            <person name="Serra L."/>
            <person name="Macchietto M."/>
            <person name="Macias-Munoz A."/>
            <person name="McGill C.J."/>
            <person name="Rodriguez I.M."/>
            <person name="Rodriguez B."/>
            <person name="Murad R."/>
            <person name="Mortazavi A."/>
        </authorList>
    </citation>
    <scope>NUCLEOTIDE SEQUENCE [LARGE SCALE GENOMIC DNA]</scope>
    <source>
        <strain evidence="1 2">ALL</strain>
    </source>
</reference>
<organism evidence="1 2">
    <name type="scientific">Steinernema carpocapsae</name>
    <name type="common">Entomopathogenic nematode</name>
    <dbReference type="NCBI Taxonomy" id="34508"/>
    <lineage>
        <taxon>Eukaryota</taxon>
        <taxon>Metazoa</taxon>
        <taxon>Ecdysozoa</taxon>
        <taxon>Nematoda</taxon>
        <taxon>Chromadorea</taxon>
        <taxon>Rhabditida</taxon>
        <taxon>Tylenchina</taxon>
        <taxon>Panagrolaimomorpha</taxon>
        <taxon>Strongyloidoidea</taxon>
        <taxon>Steinernematidae</taxon>
        <taxon>Steinernema</taxon>
    </lineage>
</organism>
<dbReference type="EMBL" id="AZBU02000006">
    <property type="protein sequence ID" value="TKR72538.1"/>
    <property type="molecule type" value="Genomic_DNA"/>
</dbReference>
<proteinExistence type="predicted"/>
<sequence length="99" mass="11115">MRSTAFSLSKSERVNTLVEAEKCIIYSLFHSTLAGKGFMRKAAALQSRSSPHARLRSSSYIFHPEARFCTVQNADYGCECLGNVRAQICHVLQNPRILH</sequence>
<accession>A0A4U5MSC7</accession>
<comment type="caution">
    <text evidence="1">The sequence shown here is derived from an EMBL/GenBank/DDBJ whole genome shotgun (WGS) entry which is preliminary data.</text>
</comment>
<evidence type="ECO:0000313" key="1">
    <source>
        <dbReference type="EMBL" id="TKR72538.1"/>
    </source>
</evidence>
<name>A0A4U5MSC7_STECR</name>
<dbReference type="AlphaFoldDB" id="A0A4U5MSC7"/>
<dbReference type="OrthoDB" id="5585685at2759"/>
<evidence type="ECO:0000313" key="2">
    <source>
        <dbReference type="Proteomes" id="UP000298663"/>
    </source>
</evidence>
<reference evidence="1 2" key="1">
    <citation type="journal article" date="2015" name="Genome Biol.">
        <title>Comparative genomics of Steinernema reveals deeply conserved gene regulatory networks.</title>
        <authorList>
            <person name="Dillman A.R."/>
            <person name="Macchietto M."/>
            <person name="Porter C.F."/>
            <person name="Rogers A."/>
            <person name="Williams B."/>
            <person name="Antoshechkin I."/>
            <person name="Lee M.M."/>
            <person name="Goodwin Z."/>
            <person name="Lu X."/>
            <person name="Lewis E.E."/>
            <person name="Goodrich-Blair H."/>
            <person name="Stock S.P."/>
            <person name="Adams B.J."/>
            <person name="Sternberg P.W."/>
            <person name="Mortazavi A."/>
        </authorList>
    </citation>
    <scope>NUCLEOTIDE SEQUENCE [LARGE SCALE GENOMIC DNA]</scope>
    <source>
        <strain evidence="1 2">ALL</strain>
    </source>
</reference>
<keyword evidence="2" id="KW-1185">Reference proteome</keyword>